<evidence type="ECO:0000313" key="1">
    <source>
        <dbReference type="EMBL" id="SEV95445.1"/>
    </source>
</evidence>
<gene>
    <name evidence="1" type="ORF">SAMN05192557_0982</name>
</gene>
<organism evidence="1 2">
    <name type="scientific">Aliicoccus persicus</name>
    <dbReference type="NCBI Taxonomy" id="930138"/>
    <lineage>
        <taxon>Bacteria</taxon>
        <taxon>Bacillati</taxon>
        <taxon>Bacillota</taxon>
        <taxon>Bacilli</taxon>
        <taxon>Bacillales</taxon>
        <taxon>Staphylococcaceae</taxon>
        <taxon>Aliicoccus</taxon>
    </lineage>
</organism>
<accession>A0A662Z2J0</accession>
<dbReference type="Proteomes" id="UP000243605">
    <property type="component" value="Unassembled WGS sequence"/>
</dbReference>
<keyword evidence="2" id="KW-1185">Reference proteome</keyword>
<evidence type="ECO:0000313" key="2">
    <source>
        <dbReference type="Proteomes" id="UP000243605"/>
    </source>
</evidence>
<dbReference type="EMBL" id="FOIT01000002">
    <property type="protein sequence ID" value="SEV95445.1"/>
    <property type="molecule type" value="Genomic_DNA"/>
</dbReference>
<sequence>MYKTVFELEEKRLTDDEIIDKLQMKYRLSYNEAKYLLNKSRK</sequence>
<protein>
    <submittedName>
        <fullName evidence="1">Uncharacterized protein</fullName>
    </submittedName>
</protein>
<dbReference type="RefSeq" id="WP_281242139.1">
    <property type="nucleotide sequence ID" value="NZ_FOIT01000002.1"/>
</dbReference>
<dbReference type="AlphaFoldDB" id="A0A662Z2J0"/>
<proteinExistence type="predicted"/>
<reference evidence="1 2" key="1">
    <citation type="submission" date="2016-10" db="EMBL/GenBank/DDBJ databases">
        <authorList>
            <person name="Varghese N."/>
            <person name="Submissions S."/>
        </authorList>
    </citation>
    <scope>NUCLEOTIDE SEQUENCE [LARGE SCALE GENOMIC DNA]</scope>
    <source>
        <strain evidence="1 2">IBRC-M10081</strain>
    </source>
</reference>
<name>A0A662Z2J0_9STAP</name>